<organism evidence="2 3">
    <name type="scientific">Deinococcus phoenicis</name>
    <dbReference type="NCBI Taxonomy" id="1476583"/>
    <lineage>
        <taxon>Bacteria</taxon>
        <taxon>Thermotogati</taxon>
        <taxon>Deinococcota</taxon>
        <taxon>Deinococci</taxon>
        <taxon>Deinococcales</taxon>
        <taxon>Deinococcaceae</taxon>
        <taxon>Deinococcus</taxon>
    </lineage>
</organism>
<dbReference type="PATRIC" id="fig|1476583.3.peg.3443"/>
<accession>A0A016QK20</accession>
<evidence type="ECO:0000256" key="1">
    <source>
        <dbReference type="SAM" id="Phobius"/>
    </source>
</evidence>
<proteinExistence type="predicted"/>
<sequence length="73" mass="7606">MRVLSLIFGILAALGLLLGLLPLFGWLNWLVVLPPAVLGLIFGALARDRGAITLNVVVAALAALRLMLGGGFL</sequence>
<comment type="caution">
    <text evidence="2">The sequence shown here is derived from an EMBL/GenBank/DDBJ whole genome shotgun (WGS) entry which is preliminary data.</text>
</comment>
<protein>
    <submittedName>
        <fullName evidence="2">Uncharacterized protein</fullName>
    </submittedName>
</protein>
<feature type="transmembrane region" description="Helical" evidence="1">
    <location>
        <begin position="29"/>
        <end position="46"/>
    </location>
</feature>
<dbReference type="RefSeq" id="WP_034360600.1">
    <property type="nucleotide sequence ID" value="NZ_JHAC01000082.1"/>
</dbReference>
<dbReference type="STRING" id="1476583.DEIPH_ctg103orf0019"/>
<dbReference type="AlphaFoldDB" id="A0A016QK20"/>
<dbReference type="Proteomes" id="UP000020492">
    <property type="component" value="Unassembled WGS sequence"/>
</dbReference>
<evidence type="ECO:0000313" key="3">
    <source>
        <dbReference type="Proteomes" id="UP000020492"/>
    </source>
</evidence>
<dbReference type="EMBL" id="JHAC01000082">
    <property type="protein sequence ID" value="EYB66495.1"/>
    <property type="molecule type" value="Genomic_DNA"/>
</dbReference>
<keyword evidence="3" id="KW-1185">Reference proteome</keyword>
<name>A0A016QK20_9DEIO</name>
<gene>
    <name evidence="2" type="ORF">DEIPH_ctg103orf0019</name>
</gene>
<reference evidence="2 3" key="1">
    <citation type="submission" date="2014-03" db="EMBL/GenBank/DDBJ databases">
        <title>Draft genome sequence of Deinococcus phoenicis 1P10ME.</title>
        <authorList>
            <person name="Stepanov V.G."/>
            <person name="Vaishampayan P."/>
            <person name="Venkateswaran K."/>
            <person name="Fox G.E."/>
        </authorList>
    </citation>
    <scope>NUCLEOTIDE SEQUENCE [LARGE SCALE GENOMIC DNA]</scope>
    <source>
        <strain evidence="2 3">1P10ME</strain>
    </source>
</reference>
<evidence type="ECO:0000313" key="2">
    <source>
        <dbReference type="EMBL" id="EYB66495.1"/>
    </source>
</evidence>
<feature type="transmembrane region" description="Helical" evidence="1">
    <location>
        <begin position="53"/>
        <end position="72"/>
    </location>
</feature>
<keyword evidence="1" id="KW-1133">Transmembrane helix</keyword>
<keyword evidence="1" id="KW-0812">Transmembrane</keyword>
<keyword evidence="1" id="KW-0472">Membrane</keyword>